<dbReference type="Proteomes" id="UP000194127">
    <property type="component" value="Unassembled WGS sequence"/>
</dbReference>
<dbReference type="EMBL" id="KZ110596">
    <property type="protein sequence ID" value="OSX63038.1"/>
    <property type="molecule type" value="Genomic_DNA"/>
</dbReference>
<proteinExistence type="predicted"/>
<dbReference type="AlphaFoldDB" id="A0A1X6N358"/>
<keyword evidence="1" id="KW-0732">Signal</keyword>
<protein>
    <submittedName>
        <fullName evidence="2">Uncharacterized protein</fullName>
    </submittedName>
</protein>
<sequence length="63" mass="6831">MDLTSRVSQIFLLLPLASEADDSLVSTMGWHAACKVWGKLMDPGMQAAPVLVMNFHPGSDLVM</sequence>
<evidence type="ECO:0000313" key="3">
    <source>
        <dbReference type="Proteomes" id="UP000194127"/>
    </source>
</evidence>
<keyword evidence="3" id="KW-1185">Reference proteome</keyword>
<feature type="signal peptide" evidence="1">
    <location>
        <begin position="1"/>
        <end position="20"/>
    </location>
</feature>
<evidence type="ECO:0000256" key="1">
    <source>
        <dbReference type="SAM" id="SignalP"/>
    </source>
</evidence>
<accession>A0A1X6N358</accession>
<dbReference type="GeneID" id="36325716"/>
<name>A0A1X6N358_9APHY</name>
<dbReference type="RefSeq" id="XP_024339832.1">
    <property type="nucleotide sequence ID" value="XM_024480766.1"/>
</dbReference>
<feature type="chain" id="PRO_5012801264" evidence="1">
    <location>
        <begin position="21"/>
        <end position="63"/>
    </location>
</feature>
<organism evidence="2 3">
    <name type="scientific">Postia placenta MAD-698-R-SB12</name>
    <dbReference type="NCBI Taxonomy" id="670580"/>
    <lineage>
        <taxon>Eukaryota</taxon>
        <taxon>Fungi</taxon>
        <taxon>Dikarya</taxon>
        <taxon>Basidiomycota</taxon>
        <taxon>Agaricomycotina</taxon>
        <taxon>Agaricomycetes</taxon>
        <taxon>Polyporales</taxon>
        <taxon>Adustoporiaceae</taxon>
        <taxon>Rhodonia</taxon>
    </lineage>
</organism>
<reference evidence="2 3" key="1">
    <citation type="submission" date="2017-04" db="EMBL/GenBank/DDBJ databases">
        <title>Genome Sequence of the Model Brown-Rot Fungus Postia placenta SB12.</title>
        <authorList>
            <consortium name="DOE Joint Genome Institute"/>
            <person name="Gaskell J."/>
            <person name="Kersten P."/>
            <person name="Larrondo L.F."/>
            <person name="Canessa P."/>
            <person name="Martinez D."/>
            <person name="Hibbett D."/>
            <person name="Schmoll M."/>
            <person name="Kubicek C.P."/>
            <person name="Martinez A.T."/>
            <person name="Yadav J."/>
            <person name="Master E."/>
            <person name="Magnuson J.K."/>
            <person name="James T."/>
            <person name="Yaver D."/>
            <person name="Berka R."/>
            <person name="Labutti K."/>
            <person name="Lipzen A."/>
            <person name="Aerts A."/>
            <person name="Barry K."/>
            <person name="Henrissat B."/>
            <person name="Blanchette R."/>
            <person name="Grigoriev I."/>
            <person name="Cullen D."/>
        </authorList>
    </citation>
    <scope>NUCLEOTIDE SEQUENCE [LARGE SCALE GENOMIC DNA]</scope>
    <source>
        <strain evidence="2 3">MAD-698-R-SB12</strain>
    </source>
</reference>
<evidence type="ECO:0000313" key="2">
    <source>
        <dbReference type="EMBL" id="OSX63038.1"/>
    </source>
</evidence>
<gene>
    <name evidence="2" type="ORF">POSPLADRAFT_1056388</name>
</gene>